<dbReference type="STRING" id="1077947.SAMN05216227_101035"/>
<organism evidence="2 3">
    <name type="scientific">Pseudorhodobacter antarcticus</name>
    <dbReference type="NCBI Taxonomy" id="1077947"/>
    <lineage>
        <taxon>Bacteria</taxon>
        <taxon>Pseudomonadati</taxon>
        <taxon>Pseudomonadota</taxon>
        <taxon>Alphaproteobacteria</taxon>
        <taxon>Rhodobacterales</taxon>
        <taxon>Paracoccaceae</taxon>
        <taxon>Pseudorhodobacter</taxon>
    </lineage>
</organism>
<dbReference type="EMBL" id="FOCO01000010">
    <property type="protein sequence ID" value="SEN26884.1"/>
    <property type="molecule type" value="Genomic_DNA"/>
</dbReference>
<gene>
    <name evidence="2" type="ORF">SAMN05216227_101035</name>
</gene>
<dbReference type="RefSeq" id="WP_050518099.1">
    <property type="nucleotide sequence ID" value="NZ_FOCO01000010.1"/>
</dbReference>
<reference evidence="2 3" key="1">
    <citation type="submission" date="2016-10" db="EMBL/GenBank/DDBJ databases">
        <authorList>
            <person name="de Groot N.N."/>
        </authorList>
    </citation>
    <scope>NUCLEOTIDE SEQUENCE [LARGE SCALE GENOMIC DNA]</scope>
    <source>
        <strain evidence="2 3">CGMCC 1.10836</strain>
    </source>
</reference>
<proteinExistence type="predicted"/>
<protein>
    <submittedName>
        <fullName evidence="2">Uncharacterized protein</fullName>
    </submittedName>
</protein>
<evidence type="ECO:0000256" key="1">
    <source>
        <dbReference type="SAM" id="MobiDB-lite"/>
    </source>
</evidence>
<dbReference type="AlphaFoldDB" id="A0A1H8F668"/>
<feature type="region of interest" description="Disordered" evidence="1">
    <location>
        <begin position="54"/>
        <end position="74"/>
    </location>
</feature>
<name>A0A1H8F668_9RHOB</name>
<sequence>MFPSLDDLHAQLTRDHGAKTAARLQPHAVPCLLLNGATASPSQLGSLPRMARDTAWPMRTPPKPAPQTDTTALDPDIQSIRQDWVLANPDVPFDADAIRATILIPTTALATALATALTIHDFSLCTLVYQQT</sequence>
<keyword evidence="3" id="KW-1185">Reference proteome</keyword>
<evidence type="ECO:0000313" key="3">
    <source>
        <dbReference type="Proteomes" id="UP000183002"/>
    </source>
</evidence>
<dbReference type="Proteomes" id="UP000183002">
    <property type="component" value="Unassembled WGS sequence"/>
</dbReference>
<accession>A0A1H8F668</accession>
<evidence type="ECO:0000313" key="2">
    <source>
        <dbReference type="EMBL" id="SEN26884.1"/>
    </source>
</evidence>